<evidence type="ECO:0008006" key="5">
    <source>
        <dbReference type="Google" id="ProtNLM"/>
    </source>
</evidence>
<evidence type="ECO:0000256" key="1">
    <source>
        <dbReference type="SAM" id="Phobius"/>
    </source>
</evidence>
<keyword evidence="1" id="KW-1133">Transmembrane helix</keyword>
<feature type="transmembrane region" description="Helical" evidence="1">
    <location>
        <begin position="232"/>
        <end position="251"/>
    </location>
</feature>
<feature type="chain" id="PRO_5011743207" description="Transmembrane protein (Alph_Pro_TM)" evidence="2">
    <location>
        <begin position="23"/>
        <end position="257"/>
    </location>
</feature>
<evidence type="ECO:0000256" key="2">
    <source>
        <dbReference type="SAM" id="SignalP"/>
    </source>
</evidence>
<keyword evidence="1" id="KW-0812">Transmembrane</keyword>
<dbReference type="AlphaFoldDB" id="A0A1H7RPA3"/>
<evidence type="ECO:0000313" key="3">
    <source>
        <dbReference type="EMBL" id="SEL62002.1"/>
    </source>
</evidence>
<organism evidence="3 4">
    <name type="scientific">Sphingomonas palmae</name>
    <dbReference type="NCBI Taxonomy" id="1855283"/>
    <lineage>
        <taxon>Bacteria</taxon>
        <taxon>Pseudomonadati</taxon>
        <taxon>Pseudomonadota</taxon>
        <taxon>Alphaproteobacteria</taxon>
        <taxon>Sphingomonadales</taxon>
        <taxon>Sphingomonadaceae</taxon>
        <taxon>Sphingomonas</taxon>
    </lineage>
</organism>
<feature type="signal peptide" evidence="2">
    <location>
        <begin position="1"/>
        <end position="22"/>
    </location>
</feature>
<dbReference type="Proteomes" id="UP000199214">
    <property type="component" value="Unassembled WGS sequence"/>
</dbReference>
<sequence>MRRARFASVALLLAAPLLMAQAKPTLVPDVSQRDIEIKYSFTGAELLLFGAIIYPGGRLPEPGHRTDVVIVLKGPAQSIVIREKEKVAGIWVNAEALRYRSAPSFYAIASSRPIDKLVDERTRAIYELGLGSLQLSPASNAPAAVQDRFTAGLVEQRRRTGLFVEAPGAVEITGGVLYRARLTIPARVPTGRFTAETFLIRDGRVLAAAVRDIDVRKTGFERFVTRAADRHAILYGLTAVALSALLGWGAGRIARRT</sequence>
<reference evidence="4" key="1">
    <citation type="submission" date="2016-10" db="EMBL/GenBank/DDBJ databases">
        <authorList>
            <person name="Varghese N."/>
            <person name="Submissions S."/>
        </authorList>
    </citation>
    <scope>NUCLEOTIDE SEQUENCE [LARGE SCALE GENOMIC DNA]</scope>
    <source>
        <strain evidence="4">JS21-1</strain>
    </source>
</reference>
<gene>
    <name evidence="3" type="ORF">SAMN05216382_2310</name>
</gene>
<dbReference type="Pfam" id="PF09608">
    <property type="entry name" value="Alph_Pro_TM"/>
    <property type="match status" value="1"/>
</dbReference>
<keyword evidence="2" id="KW-0732">Signal</keyword>
<dbReference type="EMBL" id="FNZZ01000004">
    <property type="protein sequence ID" value="SEL62002.1"/>
    <property type="molecule type" value="Genomic_DNA"/>
</dbReference>
<proteinExistence type="predicted"/>
<name>A0A1H7RPA3_9SPHN</name>
<evidence type="ECO:0000313" key="4">
    <source>
        <dbReference type="Proteomes" id="UP000199214"/>
    </source>
</evidence>
<dbReference type="STRING" id="1855283.SAMN05216382_2310"/>
<keyword evidence="4" id="KW-1185">Reference proteome</keyword>
<protein>
    <recommendedName>
        <fullName evidence="5">Transmembrane protein (Alph_Pro_TM)</fullName>
    </recommendedName>
</protein>
<keyword evidence="1" id="KW-0472">Membrane</keyword>
<accession>A0A1H7RPA3</accession>
<dbReference type="InterPro" id="IPR019088">
    <property type="entry name" value="CHP02186-rel_TM"/>
</dbReference>